<keyword evidence="6" id="KW-1185">Reference proteome</keyword>
<comment type="similarity">
    <text evidence="1">Belongs to the SCO1/2 family.</text>
</comment>
<feature type="signal peptide" evidence="4">
    <location>
        <begin position="1"/>
        <end position="28"/>
    </location>
</feature>
<dbReference type="GO" id="GO:0046872">
    <property type="term" value="F:metal ion binding"/>
    <property type="evidence" value="ECO:0007669"/>
    <property type="project" value="UniProtKB-KW"/>
</dbReference>
<evidence type="ECO:0000256" key="3">
    <source>
        <dbReference type="PIRSR" id="PIRSR603782-2"/>
    </source>
</evidence>
<evidence type="ECO:0000256" key="1">
    <source>
        <dbReference type="ARBA" id="ARBA00010996"/>
    </source>
</evidence>
<proteinExistence type="inferred from homology"/>
<dbReference type="SUPFAM" id="SSF52833">
    <property type="entry name" value="Thioredoxin-like"/>
    <property type="match status" value="1"/>
</dbReference>
<feature type="binding site" evidence="2">
    <location>
        <position position="92"/>
    </location>
    <ligand>
        <name>Cu cation</name>
        <dbReference type="ChEBI" id="CHEBI:23378"/>
    </ligand>
</feature>
<dbReference type="Proteomes" id="UP000580654">
    <property type="component" value="Unassembled WGS sequence"/>
</dbReference>
<feature type="binding site" evidence="2">
    <location>
        <position position="88"/>
    </location>
    <ligand>
        <name>Cu cation</name>
        <dbReference type="ChEBI" id="CHEBI:23378"/>
    </ligand>
</feature>
<feature type="chain" id="PRO_5032390640" evidence="4">
    <location>
        <begin position="29"/>
        <end position="209"/>
    </location>
</feature>
<accession>A0A840XYU4</accession>
<organism evidence="5 6">
    <name type="scientific">Muricoccus pecuniae</name>
    <dbReference type="NCBI Taxonomy" id="693023"/>
    <lineage>
        <taxon>Bacteria</taxon>
        <taxon>Pseudomonadati</taxon>
        <taxon>Pseudomonadota</taxon>
        <taxon>Alphaproteobacteria</taxon>
        <taxon>Acetobacterales</taxon>
        <taxon>Roseomonadaceae</taxon>
        <taxon>Muricoccus</taxon>
    </lineage>
</organism>
<dbReference type="Gene3D" id="3.40.30.10">
    <property type="entry name" value="Glutaredoxin"/>
    <property type="match status" value="1"/>
</dbReference>
<name>A0A840XYU4_9PROT</name>
<keyword evidence="2" id="KW-0479">Metal-binding</keyword>
<keyword evidence="4" id="KW-0732">Signal</keyword>
<dbReference type="Pfam" id="PF02630">
    <property type="entry name" value="SCO1-SenC"/>
    <property type="match status" value="1"/>
</dbReference>
<feature type="disulfide bond" description="Redox-active" evidence="3">
    <location>
        <begin position="88"/>
        <end position="92"/>
    </location>
</feature>
<evidence type="ECO:0000313" key="5">
    <source>
        <dbReference type="EMBL" id="MBB5693066.1"/>
    </source>
</evidence>
<evidence type="ECO:0000256" key="2">
    <source>
        <dbReference type="PIRSR" id="PIRSR603782-1"/>
    </source>
</evidence>
<keyword evidence="3" id="KW-1015">Disulfide bond</keyword>
<gene>
    <name evidence="5" type="ORF">FHS87_001092</name>
</gene>
<dbReference type="AlphaFoldDB" id="A0A840XYU4"/>
<dbReference type="EMBL" id="JACIJD010000004">
    <property type="protein sequence ID" value="MBB5693066.1"/>
    <property type="molecule type" value="Genomic_DNA"/>
</dbReference>
<comment type="caution">
    <text evidence="5">The sequence shown here is derived from an EMBL/GenBank/DDBJ whole genome shotgun (WGS) entry which is preliminary data.</text>
</comment>
<protein>
    <submittedName>
        <fullName evidence="5">Protein SCO1/2</fullName>
    </submittedName>
</protein>
<evidence type="ECO:0000256" key="4">
    <source>
        <dbReference type="SAM" id="SignalP"/>
    </source>
</evidence>
<dbReference type="CDD" id="cd02968">
    <property type="entry name" value="SCO"/>
    <property type="match status" value="1"/>
</dbReference>
<keyword evidence="2" id="KW-0186">Copper</keyword>
<dbReference type="RefSeq" id="WP_184514712.1">
    <property type="nucleotide sequence ID" value="NZ_JACIJD010000004.1"/>
</dbReference>
<dbReference type="InterPro" id="IPR003782">
    <property type="entry name" value="SCO1/SenC"/>
</dbReference>
<evidence type="ECO:0000313" key="6">
    <source>
        <dbReference type="Proteomes" id="UP000580654"/>
    </source>
</evidence>
<dbReference type="InterPro" id="IPR036249">
    <property type="entry name" value="Thioredoxin-like_sf"/>
</dbReference>
<sequence>MSPPFFRPGRRALAGLLLASLAPGAAGAHDGHAHPRPQEPGRAADAALRLRQPLPDARVLDAQRRRRRLVSEVLAGRVVAIDFVLTDCGTFCAAISASMAGAQELLGPRLSREAGLLSVALDPLGGTPESLSAYAERFGAGPGWNFVNLPQAQLDEVLRRLGGPEAGGDHTPMVVVLDPVRGEMRRLLGIPSPEAIASAVEAALAARRA</sequence>
<reference evidence="5 6" key="1">
    <citation type="submission" date="2020-08" db="EMBL/GenBank/DDBJ databases">
        <title>Genomic Encyclopedia of Type Strains, Phase IV (KMG-IV): sequencing the most valuable type-strain genomes for metagenomic binning, comparative biology and taxonomic classification.</title>
        <authorList>
            <person name="Goeker M."/>
        </authorList>
    </citation>
    <scope>NUCLEOTIDE SEQUENCE [LARGE SCALE GENOMIC DNA]</scope>
    <source>
        <strain evidence="5 6">DSM 25622</strain>
    </source>
</reference>